<comment type="subcellular location">
    <subcellularLocation>
        <location evidence="1">Cell inner membrane</location>
        <topology evidence="1">Multi-pass membrane protein</topology>
    </subcellularLocation>
</comment>
<keyword evidence="9 12" id="KW-0472">Membrane</keyword>
<dbReference type="PANTHER" id="PTHR43298:SF2">
    <property type="entry name" value="FMN_FAD EXPORTER YEEO-RELATED"/>
    <property type="match status" value="1"/>
</dbReference>
<evidence type="ECO:0000256" key="4">
    <source>
        <dbReference type="ARBA" id="ARBA00022449"/>
    </source>
</evidence>
<evidence type="ECO:0000256" key="3">
    <source>
        <dbReference type="ARBA" id="ARBA00022448"/>
    </source>
</evidence>
<evidence type="ECO:0000256" key="9">
    <source>
        <dbReference type="ARBA" id="ARBA00023136"/>
    </source>
</evidence>
<feature type="transmembrane region" description="Helical" evidence="12">
    <location>
        <begin position="352"/>
        <end position="370"/>
    </location>
</feature>
<dbReference type="Proteomes" id="UP000273252">
    <property type="component" value="Unassembled WGS sequence"/>
</dbReference>
<feature type="transmembrane region" description="Helical" evidence="12">
    <location>
        <begin position="90"/>
        <end position="107"/>
    </location>
</feature>
<keyword evidence="6 12" id="KW-0812">Transmembrane</keyword>
<dbReference type="AlphaFoldDB" id="A0A3A6R306"/>
<evidence type="ECO:0000256" key="10">
    <source>
        <dbReference type="ARBA" id="ARBA00030855"/>
    </source>
</evidence>
<dbReference type="GO" id="GO:0006811">
    <property type="term" value="P:monoatomic ion transport"/>
    <property type="evidence" value="ECO:0007669"/>
    <property type="project" value="UniProtKB-KW"/>
</dbReference>
<dbReference type="OrthoDB" id="9780160at2"/>
<reference evidence="13 14" key="1">
    <citation type="submission" date="2018-08" db="EMBL/GenBank/DDBJ databases">
        <title>Vibrio isolated from the Eastern China Marginal Seas.</title>
        <authorList>
            <person name="Li Y."/>
        </authorList>
    </citation>
    <scope>NUCLEOTIDE SEQUENCE [LARGE SCALE GENOMIC DNA]</scope>
    <source>
        <strain evidence="13 14">BEI233</strain>
    </source>
</reference>
<evidence type="ECO:0000256" key="12">
    <source>
        <dbReference type="SAM" id="Phobius"/>
    </source>
</evidence>
<dbReference type="InterPro" id="IPR050222">
    <property type="entry name" value="MATE_MdtK"/>
</dbReference>
<evidence type="ECO:0000256" key="1">
    <source>
        <dbReference type="ARBA" id="ARBA00004429"/>
    </source>
</evidence>
<keyword evidence="14" id="KW-1185">Reference proteome</keyword>
<dbReference type="InterPro" id="IPR048279">
    <property type="entry name" value="MdtK-like"/>
</dbReference>
<feature type="transmembrane region" description="Helical" evidence="12">
    <location>
        <begin position="49"/>
        <end position="70"/>
    </location>
</feature>
<name>A0A3A6R306_9VIBR</name>
<feature type="transmembrane region" description="Helical" evidence="12">
    <location>
        <begin position="415"/>
        <end position="434"/>
    </location>
</feature>
<feature type="transmembrane region" description="Helical" evidence="12">
    <location>
        <begin position="313"/>
        <end position="332"/>
    </location>
</feature>
<feature type="transmembrane region" description="Helical" evidence="12">
    <location>
        <begin position="127"/>
        <end position="144"/>
    </location>
</feature>
<protein>
    <recommendedName>
        <fullName evidence="2">Multidrug resistance protein NorM</fullName>
    </recommendedName>
    <alternativeName>
        <fullName evidence="11">Multidrug-efflux transporter</fullName>
    </alternativeName>
    <alternativeName>
        <fullName evidence="10">Na(+)/drug antiporter</fullName>
    </alternativeName>
</protein>
<keyword evidence="5" id="KW-1003">Cell membrane</keyword>
<dbReference type="RefSeq" id="WP_120031472.1">
    <property type="nucleotide sequence ID" value="NZ_QVMU01000009.1"/>
</dbReference>
<organism evidence="13 14">
    <name type="scientific">Vibrio sinensis</name>
    <dbReference type="NCBI Taxonomy" id="2302434"/>
    <lineage>
        <taxon>Bacteria</taxon>
        <taxon>Pseudomonadati</taxon>
        <taxon>Pseudomonadota</taxon>
        <taxon>Gammaproteobacteria</taxon>
        <taxon>Vibrionales</taxon>
        <taxon>Vibrionaceae</taxon>
        <taxon>Vibrio</taxon>
    </lineage>
</organism>
<evidence type="ECO:0000313" key="14">
    <source>
        <dbReference type="Proteomes" id="UP000273252"/>
    </source>
</evidence>
<dbReference type="Pfam" id="PF01554">
    <property type="entry name" value="MatE"/>
    <property type="match status" value="2"/>
</dbReference>
<feature type="transmembrane region" description="Helical" evidence="12">
    <location>
        <begin position="241"/>
        <end position="265"/>
    </location>
</feature>
<feature type="transmembrane region" description="Helical" evidence="12">
    <location>
        <begin position="277"/>
        <end position="301"/>
    </location>
</feature>
<evidence type="ECO:0000313" key="13">
    <source>
        <dbReference type="EMBL" id="RJX70994.1"/>
    </source>
</evidence>
<sequence length="451" mass="48079">MSKNKFYELQGLAIPLALGSLAANSMGFIDATMAGNVSAVDLAAVSLAGSLWFSIMMLCYGVFIPLSPVISGLNKSNQRNQIAPKIHNSIYVSILNAIPIVILYLNIESILIAANVEREVASKTAEYLFYMIFAIPAYLCWGILKILCDSLSLTKIGMIVGYIGVIINVPLNYAFVNGEFGLPAMGGAGCGLATAILYWAISMIIALYIMTSKKFKDINVFKVTPPNIEGMKFAFNLGMPISIALFLDLLAFGVISILAAGYGAVSLAAHQVALNSAMLICMVPMALGNATSILVGGCVGVDDFAGAKESIKVGLVTTLLLIIVTSGLTVIFREHIGLIYSNDSTVLKTSSFLLILGALYQLFSALNHALRGALQGFGETKVIMKTSILSSWLVGLPLGYVLANTNLIVDAMGIYGLWVGLLSIPLVASSMMVLKLRHKLAGYDSQLQFES</sequence>
<dbReference type="GO" id="GO:0015297">
    <property type="term" value="F:antiporter activity"/>
    <property type="evidence" value="ECO:0007669"/>
    <property type="project" value="UniProtKB-KW"/>
</dbReference>
<dbReference type="GO" id="GO:0005886">
    <property type="term" value="C:plasma membrane"/>
    <property type="evidence" value="ECO:0007669"/>
    <property type="project" value="UniProtKB-SubCell"/>
</dbReference>
<evidence type="ECO:0000256" key="6">
    <source>
        <dbReference type="ARBA" id="ARBA00022692"/>
    </source>
</evidence>
<evidence type="ECO:0000256" key="5">
    <source>
        <dbReference type="ARBA" id="ARBA00022475"/>
    </source>
</evidence>
<comment type="caution">
    <text evidence="13">The sequence shown here is derived from an EMBL/GenBank/DDBJ whole genome shotgun (WGS) entry which is preliminary data.</text>
</comment>
<dbReference type="InterPro" id="IPR002528">
    <property type="entry name" value="MATE_fam"/>
</dbReference>
<evidence type="ECO:0000256" key="8">
    <source>
        <dbReference type="ARBA" id="ARBA00023065"/>
    </source>
</evidence>
<dbReference type="PIRSF" id="PIRSF006603">
    <property type="entry name" value="DinF"/>
    <property type="match status" value="1"/>
</dbReference>
<accession>A0A3A6R306</accession>
<feature type="transmembrane region" description="Helical" evidence="12">
    <location>
        <begin position="382"/>
        <end position="403"/>
    </location>
</feature>
<dbReference type="PANTHER" id="PTHR43298">
    <property type="entry name" value="MULTIDRUG RESISTANCE PROTEIN NORM-RELATED"/>
    <property type="match status" value="1"/>
</dbReference>
<feature type="transmembrane region" description="Helical" evidence="12">
    <location>
        <begin position="156"/>
        <end position="176"/>
    </location>
</feature>
<evidence type="ECO:0000256" key="2">
    <source>
        <dbReference type="ARBA" id="ARBA00013489"/>
    </source>
</evidence>
<keyword evidence="3" id="KW-0813">Transport</keyword>
<dbReference type="EMBL" id="QVMU01000009">
    <property type="protein sequence ID" value="RJX70994.1"/>
    <property type="molecule type" value="Genomic_DNA"/>
</dbReference>
<dbReference type="NCBIfam" id="TIGR00797">
    <property type="entry name" value="matE"/>
    <property type="match status" value="1"/>
</dbReference>
<keyword evidence="8" id="KW-0406">Ion transport</keyword>
<dbReference type="GO" id="GO:0042910">
    <property type="term" value="F:xenobiotic transmembrane transporter activity"/>
    <property type="evidence" value="ECO:0007669"/>
    <property type="project" value="InterPro"/>
</dbReference>
<keyword evidence="7 12" id="KW-1133">Transmembrane helix</keyword>
<evidence type="ECO:0000256" key="11">
    <source>
        <dbReference type="ARBA" id="ARBA00031636"/>
    </source>
</evidence>
<keyword evidence="4" id="KW-0050">Antiport</keyword>
<feature type="transmembrane region" description="Helical" evidence="12">
    <location>
        <begin position="182"/>
        <end position="209"/>
    </location>
</feature>
<evidence type="ECO:0000256" key="7">
    <source>
        <dbReference type="ARBA" id="ARBA00022989"/>
    </source>
</evidence>
<proteinExistence type="predicted"/>
<gene>
    <name evidence="13" type="ORF">DZ860_11730</name>
</gene>
<dbReference type="CDD" id="cd13131">
    <property type="entry name" value="MATE_NorM_like"/>
    <property type="match status" value="1"/>
</dbReference>